<accession>A0A7R8ZJT4</accession>
<evidence type="ECO:0000256" key="6">
    <source>
        <dbReference type="SAM" id="Phobius"/>
    </source>
</evidence>
<dbReference type="PANTHER" id="PTHR17920">
    <property type="entry name" value="TRANSMEMBRANE AND COILED-COIL DOMAIN-CONTAINING PROTEIN 4 TMCO4"/>
    <property type="match status" value="1"/>
</dbReference>
<name>A0A7R8ZJT4_9CRUS</name>
<feature type="transmembrane region" description="Helical" evidence="6">
    <location>
        <begin position="987"/>
        <end position="1008"/>
    </location>
</feature>
<feature type="region of interest" description="Disordered" evidence="5">
    <location>
        <begin position="63"/>
        <end position="88"/>
    </location>
</feature>
<keyword evidence="2 6" id="KW-0812">Transmembrane</keyword>
<dbReference type="OrthoDB" id="277931at2759"/>
<feature type="region of interest" description="Disordered" evidence="5">
    <location>
        <begin position="671"/>
        <end position="733"/>
    </location>
</feature>
<evidence type="ECO:0000256" key="1">
    <source>
        <dbReference type="ARBA" id="ARBA00004141"/>
    </source>
</evidence>
<organism evidence="7">
    <name type="scientific">Cyprideis torosa</name>
    <dbReference type="NCBI Taxonomy" id="163714"/>
    <lineage>
        <taxon>Eukaryota</taxon>
        <taxon>Metazoa</taxon>
        <taxon>Ecdysozoa</taxon>
        <taxon>Arthropoda</taxon>
        <taxon>Crustacea</taxon>
        <taxon>Oligostraca</taxon>
        <taxon>Ostracoda</taxon>
        <taxon>Podocopa</taxon>
        <taxon>Podocopida</taxon>
        <taxon>Cytherocopina</taxon>
        <taxon>Cytheroidea</taxon>
        <taxon>Cytherideidae</taxon>
        <taxon>Cyprideis</taxon>
    </lineage>
</organism>
<evidence type="ECO:0000313" key="7">
    <source>
        <dbReference type="EMBL" id="CAD7224125.1"/>
    </source>
</evidence>
<proteinExistence type="predicted"/>
<dbReference type="SUPFAM" id="SSF56672">
    <property type="entry name" value="DNA/RNA polymerases"/>
    <property type="match status" value="1"/>
</dbReference>
<evidence type="ECO:0000256" key="5">
    <source>
        <dbReference type="SAM" id="MobiDB-lite"/>
    </source>
</evidence>
<feature type="compositionally biased region" description="Polar residues" evidence="5">
    <location>
        <begin position="708"/>
        <end position="733"/>
    </location>
</feature>
<gene>
    <name evidence="7" type="ORF">CTOB1V02_LOCUS2095</name>
</gene>
<dbReference type="PANTHER" id="PTHR17920:SF3">
    <property type="entry name" value="TRANSMEMBRANE AND COILED-COIL DOMAIN-CONTAINING PROTEIN 4"/>
    <property type="match status" value="1"/>
</dbReference>
<keyword evidence="3 6" id="KW-1133">Transmembrane helix</keyword>
<reference evidence="7" key="1">
    <citation type="submission" date="2020-11" db="EMBL/GenBank/DDBJ databases">
        <authorList>
            <person name="Tran Van P."/>
        </authorList>
    </citation>
    <scope>NUCLEOTIDE SEQUENCE</scope>
</reference>
<dbReference type="InterPro" id="IPR043502">
    <property type="entry name" value="DNA/RNA_pol_sf"/>
</dbReference>
<feature type="compositionally biased region" description="Basic and acidic residues" evidence="5">
    <location>
        <begin position="77"/>
        <end position="86"/>
    </location>
</feature>
<dbReference type="GO" id="GO:0071897">
    <property type="term" value="P:DNA biosynthetic process"/>
    <property type="evidence" value="ECO:0007669"/>
    <property type="project" value="UniProtKB-ARBA"/>
</dbReference>
<evidence type="ECO:0000256" key="3">
    <source>
        <dbReference type="ARBA" id="ARBA00022989"/>
    </source>
</evidence>
<dbReference type="EMBL" id="OB660311">
    <property type="protein sequence ID" value="CAD7224125.1"/>
    <property type="molecule type" value="Genomic_DNA"/>
</dbReference>
<evidence type="ECO:0000256" key="2">
    <source>
        <dbReference type="ARBA" id="ARBA00022692"/>
    </source>
</evidence>
<dbReference type="InterPro" id="IPR007941">
    <property type="entry name" value="DUF726"/>
</dbReference>
<evidence type="ECO:0000256" key="4">
    <source>
        <dbReference type="ARBA" id="ARBA00023136"/>
    </source>
</evidence>
<feature type="transmembrane region" description="Helical" evidence="6">
    <location>
        <begin position="854"/>
        <end position="877"/>
    </location>
</feature>
<protein>
    <submittedName>
        <fullName evidence="7">Uncharacterized protein</fullName>
    </submittedName>
</protein>
<dbReference type="GO" id="GO:0016020">
    <property type="term" value="C:membrane"/>
    <property type="evidence" value="ECO:0007669"/>
    <property type="project" value="UniProtKB-SubCell"/>
</dbReference>
<feature type="transmembrane region" description="Helical" evidence="6">
    <location>
        <begin position="952"/>
        <end position="981"/>
    </location>
</feature>
<dbReference type="InterPro" id="IPR005312">
    <property type="entry name" value="DUF1759"/>
</dbReference>
<dbReference type="Pfam" id="PF05277">
    <property type="entry name" value="DUF726"/>
    <property type="match status" value="3"/>
</dbReference>
<sequence length="1229" mass="138405">MRILKDLDHRIMKWHLEALKRESGFERETILKATGDESRSTAAVQLEVEKLLVKAKSVRRQLKKESRAEEEVERGDEEQRSEDRRGGSSRIQLPAYRIPTFTGKYEDFSTFWDLYYSTVDSQDLSGAQKFAFLLNALEGPPKTLISQFQPTDGNYPKAVEMLKETYDRPHLVIQSQWKALHSLKPVINHKHQECRKQWNTVETHIRTLEALNAIKKEDSVAQSFLPTFILGLFPKDFAARWERKCKAEEYQQKEDFDLLSEVLACHLWVTDRLCPPVPRKSCPPDTSLFPLADDLQGGRIDIIIGSDNYYLFMKEEQRSITPRLRAINSVLGWVFHGMSPYPSTRLVNQVYGQFLSVPTSTTFNSVSHLRASLWDVESLGIFAEEETEDITSIPTWNQEEGRYQVGLLWKGEERPINNFHLTESRYQRSIKNLKGENKDTYHQYMKEKEDQHIIRESKKEDIDSTKALFLPHHGVFRGGRLRVVFDAGTRDAVGKPLNSYMVAGDNRLRRLYDVMMRFRQKEVAFQADIASAFHTILTLPEDLDHHLSLYEKEFPFVRSIQAGTYMDDVSSTHNDWEEANYVSEKIQSIFEEGGMPLHKVRMSGDRETPSKFLDVKSVTNPDSNPDASLLTAWRVKRQVLEHLQHRWTRNPPIITRRPIHKLYSLEAAPQPQINQNVPAESNPADDLNLSEDDTVPPASPAHQEAENHSTPFPTAVVNPQPTSIPDQTVNPQNGYKMKKRIGAMEELPDRGLSIAHHHRHFGLATPAILVPCHSVAVILFSGDDPHCGRHAHSIGLPAMEPRFDGFYQPWATLYHSKEQYSLRYESKYLLELGQAMDYLVSFAVSMAAQEALKYTILAGLVSAIMWPASALTIASVIDNPWGVCCRRSAEEMAKAKNCQGIIQDVVLLGAPVSGSHKLWEPLGKVVSGRIINGYSRGDWLLKFLYRTSSMNIHIAGLGGLAAPLIGAGVGTILGGASAAAIGSTAGMAVLVLGSAFGVAGAGLSFRVCQDLHSWFTERVRICTPGLQDVLRFARLIYRVCQGLVSAIMWPASALTIASVIDNPWGVCCRRSAEVGKQLAQVLLSREHGHRPVTLIGFSLGARVIHFCLVDFSNASSLHRRWSRSTGCLRAHPSCCSMGEEHRRQVFPTPGFLPPIHLSSPAEPANQTTRSDVLQFSHVAREVIRQEIEAAHALIDQEIEPGIRTHGQSRKTYLAIQSPYSPCHEEAMEY</sequence>
<dbReference type="Pfam" id="PF03564">
    <property type="entry name" value="DUF1759"/>
    <property type="match status" value="1"/>
</dbReference>
<keyword evidence="4 6" id="KW-0472">Membrane</keyword>
<comment type="subcellular location">
    <subcellularLocation>
        <location evidence="1">Membrane</location>
        <topology evidence="1">Multi-pass membrane protein</topology>
    </subcellularLocation>
</comment>
<dbReference type="AlphaFoldDB" id="A0A7R8ZJT4"/>